<sequence>MARFLAGVAAALVILVGGGAVLLLRGGLSARPPPSGFEVALARKVRLLAMPSRARDQRNPLAASERILTEGRAHFADHCASCHGNDGSGRTDLGKNLYPRAPDLRAPATQDLTDGELFYVIENGIRFTGMPAWGGAAKPEESWKLVHFVRHLPRLTDAERADMERLNPRSPEEWRELEDEEQFLRGGEPPPREQGGHHH</sequence>
<dbReference type="InterPro" id="IPR036909">
    <property type="entry name" value="Cyt_c-like_dom_sf"/>
</dbReference>
<feature type="region of interest" description="Disordered" evidence="5">
    <location>
        <begin position="162"/>
        <end position="199"/>
    </location>
</feature>
<evidence type="ECO:0000256" key="2">
    <source>
        <dbReference type="ARBA" id="ARBA00022723"/>
    </source>
</evidence>
<dbReference type="SUPFAM" id="SSF46626">
    <property type="entry name" value="Cytochrome c"/>
    <property type="match status" value="1"/>
</dbReference>
<feature type="compositionally biased region" description="Basic and acidic residues" evidence="5">
    <location>
        <begin position="190"/>
        <end position="199"/>
    </location>
</feature>
<evidence type="ECO:0000313" key="8">
    <source>
        <dbReference type="Proteomes" id="UP001162891"/>
    </source>
</evidence>
<keyword evidence="1 4" id="KW-0349">Heme</keyword>
<dbReference type="InterPro" id="IPR009056">
    <property type="entry name" value="Cyt_c-like_dom"/>
</dbReference>
<protein>
    <recommendedName>
        <fullName evidence="6">Cytochrome c domain-containing protein</fullName>
    </recommendedName>
</protein>
<keyword evidence="3 4" id="KW-0408">Iron</keyword>
<keyword evidence="8" id="KW-1185">Reference proteome</keyword>
<gene>
    <name evidence="7" type="ORF">AMOR_14020</name>
</gene>
<dbReference type="RefSeq" id="WP_248360037.1">
    <property type="nucleotide sequence ID" value="NZ_AP025591.1"/>
</dbReference>
<evidence type="ECO:0000256" key="5">
    <source>
        <dbReference type="SAM" id="MobiDB-lite"/>
    </source>
</evidence>
<name>A0ABN6MN12_9BACT</name>
<dbReference type="EMBL" id="AP025591">
    <property type="protein sequence ID" value="BDG02406.1"/>
    <property type="molecule type" value="Genomic_DNA"/>
</dbReference>
<feature type="domain" description="Cytochrome c" evidence="6">
    <location>
        <begin position="66"/>
        <end position="153"/>
    </location>
</feature>
<organism evidence="7 8">
    <name type="scientific">Anaeromyxobacter oryzae</name>
    <dbReference type="NCBI Taxonomy" id="2918170"/>
    <lineage>
        <taxon>Bacteria</taxon>
        <taxon>Pseudomonadati</taxon>
        <taxon>Myxococcota</taxon>
        <taxon>Myxococcia</taxon>
        <taxon>Myxococcales</taxon>
        <taxon>Cystobacterineae</taxon>
        <taxon>Anaeromyxobacteraceae</taxon>
        <taxon>Anaeromyxobacter</taxon>
    </lineage>
</organism>
<dbReference type="Proteomes" id="UP001162891">
    <property type="component" value="Chromosome"/>
</dbReference>
<dbReference type="Pfam" id="PF13442">
    <property type="entry name" value="Cytochrome_CBB3"/>
    <property type="match status" value="1"/>
</dbReference>
<evidence type="ECO:0000259" key="6">
    <source>
        <dbReference type="PROSITE" id="PS51007"/>
    </source>
</evidence>
<dbReference type="Gene3D" id="1.10.760.10">
    <property type="entry name" value="Cytochrome c-like domain"/>
    <property type="match status" value="1"/>
</dbReference>
<feature type="compositionally biased region" description="Basic and acidic residues" evidence="5">
    <location>
        <begin position="162"/>
        <end position="174"/>
    </location>
</feature>
<evidence type="ECO:0000256" key="3">
    <source>
        <dbReference type="ARBA" id="ARBA00023004"/>
    </source>
</evidence>
<evidence type="ECO:0000313" key="7">
    <source>
        <dbReference type="EMBL" id="BDG02406.1"/>
    </source>
</evidence>
<keyword evidence="2 4" id="KW-0479">Metal-binding</keyword>
<reference evidence="8" key="1">
    <citation type="journal article" date="2022" name="Int. J. Syst. Evol. Microbiol.">
        <title>Anaeromyxobacter oryzae sp. nov., Anaeromyxobacter diazotrophicus sp. nov. and Anaeromyxobacter paludicola sp. nov., isolated from paddy soils.</title>
        <authorList>
            <person name="Itoh H."/>
            <person name="Xu Z."/>
            <person name="Mise K."/>
            <person name="Masuda Y."/>
            <person name="Ushijima N."/>
            <person name="Hayakawa C."/>
            <person name="Shiratori Y."/>
            <person name="Senoo K."/>
        </authorList>
    </citation>
    <scope>NUCLEOTIDE SEQUENCE [LARGE SCALE GENOMIC DNA]</scope>
    <source>
        <strain evidence="8">Red232</strain>
    </source>
</reference>
<proteinExistence type="predicted"/>
<evidence type="ECO:0000256" key="4">
    <source>
        <dbReference type="PROSITE-ProRule" id="PRU00433"/>
    </source>
</evidence>
<evidence type="ECO:0000256" key="1">
    <source>
        <dbReference type="ARBA" id="ARBA00022617"/>
    </source>
</evidence>
<accession>A0ABN6MN12</accession>
<dbReference type="PROSITE" id="PS51007">
    <property type="entry name" value="CYTC"/>
    <property type="match status" value="1"/>
</dbReference>